<comment type="caution">
    <text evidence="3">The sequence shown here is derived from an EMBL/GenBank/DDBJ whole genome shotgun (WGS) entry which is preliminary data.</text>
</comment>
<dbReference type="EMBL" id="AEJC01000147">
    <property type="protein sequence ID" value="EKX67543.1"/>
    <property type="molecule type" value="Genomic_DNA"/>
</dbReference>
<dbReference type="Proteomes" id="UP000010411">
    <property type="component" value="Unassembled WGS sequence"/>
</dbReference>
<accession>L1L4K5</accession>
<dbReference type="AlphaFoldDB" id="L1L4K5"/>
<feature type="transmembrane region" description="Helical" evidence="2">
    <location>
        <begin position="162"/>
        <end position="185"/>
    </location>
</feature>
<gene>
    <name evidence="3" type="ORF">STRIP9103_01014</name>
</gene>
<keyword evidence="2" id="KW-0472">Membrane</keyword>
<feature type="transmembrane region" description="Helical" evidence="2">
    <location>
        <begin position="121"/>
        <end position="141"/>
    </location>
</feature>
<keyword evidence="2" id="KW-1133">Transmembrane helix</keyword>
<keyword evidence="4" id="KW-1185">Reference proteome</keyword>
<organism evidence="3 4">
    <name type="scientific">Streptomyces ipomoeae 91-03</name>
    <dbReference type="NCBI Taxonomy" id="698759"/>
    <lineage>
        <taxon>Bacteria</taxon>
        <taxon>Bacillati</taxon>
        <taxon>Actinomycetota</taxon>
        <taxon>Actinomycetes</taxon>
        <taxon>Kitasatosporales</taxon>
        <taxon>Streptomycetaceae</taxon>
        <taxon>Streptomyces</taxon>
    </lineage>
</organism>
<evidence type="ECO:0000256" key="1">
    <source>
        <dbReference type="SAM" id="MobiDB-lite"/>
    </source>
</evidence>
<evidence type="ECO:0000313" key="4">
    <source>
        <dbReference type="Proteomes" id="UP000010411"/>
    </source>
</evidence>
<sequence length="187" mass="19073">MRPGLRVVTSGHPGDAWMPHVTASALTVAAVLRVASRVFWGLGPRPADAEDYETTGSDEPPETEGPLRRVPDTMTAVPALLLTAALAVGVGPGFGDLVARAVNAADSTGAPTPVHWTPPGIALALLSTLLAAALAALAVTRPDRGAAPRWTRPLRHLQSGHLGDYVAWLLLGATALGALALPGVLGG</sequence>
<reference evidence="3 4" key="1">
    <citation type="submission" date="2012-11" db="EMBL/GenBank/DDBJ databases">
        <authorList>
            <person name="Huguet-Tapia J.C."/>
            <person name="Durkin A.S."/>
            <person name="Pettis G.S."/>
            <person name="Badger J.H."/>
        </authorList>
    </citation>
    <scope>NUCLEOTIDE SEQUENCE [LARGE SCALE GENOMIC DNA]</scope>
    <source>
        <strain evidence="3 4">91-03</strain>
    </source>
</reference>
<evidence type="ECO:0000256" key="2">
    <source>
        <dbReference type="SAM" id="Phobius"/>
    </source>
</evidence>
<name>L1L4K5_9ACTN</name>
<feature type="transmembrane region" description="Helical" evidence="2">
    <location>
        <begin position="76"/>
        <end position="94"/>
    </location>
</feature>
<keyword evidence="2" id="KW-0812">Transmembrane</keyword>
<protein>
    <submittedName>
        <fullName evidence="3">Uncharacterized protein</fullName>
    </submittedName>
</protein>
<evidence type="ECO:0000313" key="3">
    <source>
        <dbReference type="EMBL" id="EKX67543.1"/>
    </source>
</evidence>
<dbReference type="PATRIC" id="fig|698759.3.peg.1891"/>
<proteinExistence type="predicted"/>
<feature type="region of interest" description="Disordered" evidence="1">
    <location>
        <begin position="48"/>
        <end position="69"/>
    </location>
</feature>